<dbReference type="GO" id="GO:0000287">
    <property type="term" value="F:magnesium ion binding"/>
    <property type="evidence" value="ECO:0007669"/>
    <property type="project" value="InterPro"/>
</dbReference>
<feature type="domain" description="Thiamine pyrophosphate enzyme central" evidence="6">
    <location>
        <begin position="206"/>
        <end position="339"/>
    </location>
</feature>
<dbReference type="InterPro" id="IPR029035">
    <property type="entry name" value="DHS-like_NAD/FAD-binding_dom"/>
</dbReference>
<sequence>MSQGLKRKEETVGKEMRGDEALAYVLKEIGTKKVFTTPALPDYILDRLKEYDMQVSFSPTPKGTVLMAYTFASRTNEAGVVLQIPGTPLLDAVNVIAQAFVDSVPLLLVSTVRSYRDNGRGRIGELRTIDDVMGILSPITKSRERVTSIEEITVGVEKTYKEVMSNRPRPGYVEVAEDLFKLKAYPLAGSEQRPEKKTPDKNTVLKAAELLGNSKKPLIVAGYGVLTSGAAQLLQELAELLDAPVVTTIKGKGSIPASHPLFAGEGLGLMGTRASSQLSTEADVILALGTSFPQLSTGGWSFQYKGLLIHNNVDGEDVGKSYLPQLPAVADTGLFLKELLNALRQKFKEKVNRGSADLLRKLRDEENIPQHEGLWPVDVFNVLRESGYSKIFLDITAPTIDAIRLPIEKPYTWVTSETLLERGVAVAGALEDGSEGTVGITDLTGVLRYMDMILASNGAMSTILVLDDENTSYLELTKSDLPSIGRTQVETKVDLKTKLGAIEVRDEKELRETFGNTSKGVKVVQVKLSHDYKSIVL</sequence>
<evidence type="ECO:0000259" key="7">
    <source>
        <dbReference type="Pfam" id="PF02776"/>
    </source>
</evidence>
<dbReference type="SUPFAM" id="SSF52518">
    <property type="entry name" value="Thiamin diphosphate-binding fold (THDP-binding)"/>
    <property type="match status" value="1"/>
</dbReference>
<comment type="similarity">
    <text evidence="2">Belongs to the TPP enzyme family.</text>
</comment>
<dbReference type="SUPFAM" id="SSF52467">
    <property type="entry name" value="DHS-like NAD/FAD-binding domain"/>
    <property type="match status" value="1"/>
</dbReference>
<dbReference type="GO" id="GO:0019164">
    <property type="term" value="F:pyruvate synthase activity"/>
    <property type="evidence" value="ECO:0007669"/>
    <property type="project" value="UniProtKB-ARBA"/>
</dbReference>
<evidence type="ECO:0000313" key="8">
    <source>
        <dbReference type="EMBL" id="GGT96889.1"/>
    </source>
</evidence>
<reference evidence="8" key="1">
    <citation type="journal article" date="2014" name="Int. J. Syst. Evol. Microbiol.">
        <title>Complete genome sequence of Corynebacterium casei LMG S-19264T (=DSM 44701T), isolated from a smear-ripened cheese.</title>
        <authorList>
            <consortium name="US DOE Joint Genome Institute (JGI-PGF)"/>
            <person name="Walter F."/>
            <person name="Albersmeier A."/>
            <person name="Kalinowski J."/>
            <person name="Ruckert C."/>
        </authorList>
    </citation>
    <scope>NUCLEOTIDE SEQUENCE</scope>
    <source>
        <strain evidence="8">JCM 31740</strain>
    </source>
</reference>
<dbReference type="GO" id="GO:0009099">
    <property type="term" value="P:L-valine biosynthetic process"/>
    <property type="evidence" value="ECO:0007669"/>
    <property type="project" value="TreeGrafter"/>
</dbReference>
<dbReference type="Gene3D" id="3.40.50.970">
    <property type="match status" value="1"/>
</dbReference>
<accession>A0A830H4X9</accession>
<dbReference type="InterPro" id="IPR029061">
    <property type="entry name" value="THDP-binding"/>
</dbReference>
<evidence type="ECO:0000259" key="6">
    <source>
        <dbReference type="Pfam" id="PF00205"/>
    </source>
</evidence>
<name>A0A830H4X9_9CREN</name>
<dbReference type="GO" id="GO:0047553">
    <property type="term" value="F:2-oxoglutarate synthase activity"/>
    <property type="evidence" value="ECO:0007669"/>
    <property type="project" value="UniProtKB-ARBA"/>
</dbReference>
<dbReference type="EMBL" id="BMQS01000011">
    <property type="protein sequence ID" value="GGT96889.1"/>
    <property type="molecule type" value="Genomic_DNA"/>
</dbReference>
<dbReference type="Pfam" id="PF02776">
    <property type="entry name" value="TPP_enzyme_N"/>
    <property type="match status" value="1"/>
</dbReference>
<dbReference type="GO" id="GO:0005948">
    <property type="term" value="C:acetolactate synthase complex"/>
    <property type="evidence" value="ECO:0007669"/>
    <property type="project" value="TreeGrafter"/>
</dbReference>
<evidence type="ECO:0000256" key="5">
    <source>
        <dbReference type="ARBA" id="ARBA00048893"/>
    </source>
</evidence>
<evidence type="ECO:0000256" key="3">
    <source>
        <dbReference type="ARBA" id="ARBA00011631"/>
    </source>
</evidence>
<dbReference type="Proteomes" id="UP000616143">
    <property type="component" value="Unassembled WGS sequence"/>
</dbReference>
<comment type="caution">
    <text evidence="8">The sequence shown here is derived from an EMBL/GenBank/DDBJ whole genome shotgun (WGS) entry which is preliminary data.</text>
</comment>
<reference evidence="8" key="2">
    <citation type="submission" date="2020-09" db="EMBL/GenBank/DDBJ databases">
        <authorList>
            <person name="Sun Q."/>
            <person name="Ohkuma M."/>
        </authorList>
    </citation>
    <scope>NUCLEOTIDE SEQUENCE</scope>
    <source>
        <strain evidence="8">JCM 31740</strain>
    </source>
</reference>
<gene>
    <name evidence="8" type="ORF">GCM10007116_12980</name>
</gene>
<proteinExistence type="inferred from homology"/>
<dbReference type="Gene3D" id="3.40.50.1220">
    <property type="entry name" value="TPP-binding domain"/>
    <property type="match status" value="1"/>
</dbReference>
<dbReference type="InterPro" id="IPR012001">
    <property type="entry name" value="Thiamin_PyroP_enz_TPP-bd_dom"/>
</dbReference>
<dbReference type="EC" id="1.2.7.11" evidence="4"/>
<dbReference type="PANTHER" id="PTHR18968:SF13">
    <property type="entry name" value="ACETOLACTATE SYNTHASE CATALYTIC SUBUNIT, MITOCHONDRIAL"/>
    <property type="match status" value="1"/>
</dbReference>
<organism evidence="8 9">
    <name type="scientific">Sulfodiicoccus acidiphilus</name>
    <dbReference type="NCBI Taxonomy" id="1670455"/>
    <lineage>
        <taxon>Archaea</taxon>
        <taxon>Thermoproteota</taxon>
        <taxon>Thermoprotei</taxon>
        <taxon>Sulfolobales</taxon>
        <taxon>Sulfolobaceae</taxon>
        <taxon>Sulfodiicoccus</taxon>
    </lineage>
</organism>
<evidence type="ECO:0000256" key="4">
    <source>
        <dbReference type="ARBA" id="ARBA00012691"/>
    </source>
</evidence>
<dbReference type="GO" id="GO:0030976">
    <property type="term" value="F:thiamine pyrophosphate binding"/>
    <property type="evidence" value="ECO:0007669"/>
    <property type="project" value="InterPro"/>
</dbReference>
<dbReference type="RefSeq" id="WP_188848498.1">
    <property type="nucleotide sequence ID" value="NZ_BMQS01000011.1"/>
</dbReference>
<comment type="subunit">
    <text evidence="3">Heterodimer composed of an alpha and a beta subunit.</text>
</comment>
<dbReference type="GO" id="GO:0050660">
    <property type="term" value="F:flavin adenine dinucleotide binding"/>
    <property type="evidence" value="ECO:0007669"/>
    <property type="project" value="TreeGrafter"/>
</dbReference>
<dbReference type="OrthoDB" id="6837at2157"/>
<dbReference type="GO" id="GO:0018491">
    <property type="term" value="F:2-oxobutyrate synthase activity"/>
    <property type="evidence" value="ECO:0007669"/>
    <property type="project" value="UniProtKB-ARBA"/>
</dbReference>
<protein>
    <recommendedName>
        <fullName evidence="4">2-oxoacid oxidoreductase (ferredoxin)</fullName>
        <ecNumber evidence="4">1.2.7.11</ecNumber>
    </recommendedName>
</protein>
<dbReference type="InterPro" id="IPR012000">
    <property type="entry name" value="Thiamin_PyroP_enz_cen_dom"/>
</dbReference>
<evidence type="ECO:0000313" key="9">
    <source>
        <dbReference type="Proteomes" id="UP000616143"/>
    </source>
</evidence>
<dbReference type="GO" id="GO:0009097">
    <property type="term" value="P:isoleucine biosynthetic process"/>
    <property type="evidence" value="ECO:0007669"/>
    <property type="project" value="TreeGrafter"/>
</dbReference>
<comment type="function">
    <text evidence="1">Catalyzes the coenzyme A-dependent oxidative decarboxylation of different 2-oxoacids such as 2-oxoglutarate, pyruvate and 2-oxobutyrate to form their CoA derivatives.</text>
</comment>
<dbReference type="InterPro" id="IPR045229">
    <property type="entry name" value="TPP_enz"/>
</dbReference>
<dbReference type="GO" id="GO:0003984">
    <property type="term" value="F:acetolactate synthase activity"/>
    <property type="evidence" value="ECO:0007669"/>
    <property type="project" value="TreeGrafter"/>
</dbReference>
<evidence type="ECO:0000256" key="2">
    <source>
        <dbReference type="ARBA" id="ARBA00007812"/>
    </source>
</evidence>
<dbReference type="PANTHER" id="PTHR18968">
    <property type="entry name" value="THIAMINE PYROPHOSPHATE ENZYMES"/>
    <property type="match status" value="1"/>
</dbReference>
<dbReference type="CDD" id="cd07035">
    <property type="entry name" value="TPP_PYR_POX_like"/>
    <property type="match status" value="1"/>
</dbReference>
<dbReference type="Pfam" id="PF00205">
    <property type="entry name" value="TPP_enzyme_M"/>
    <property type="match status" value="1"/>
</dbReference>
<evidence type="ECO:0000256" key="1">
    <source>
        <dbReference type="ARBA" id="ARBA00003908"/>
    </source>
</evidence>
<dbReference type="AlphaFoldDB" id="A0A830H4X9"/>
<comment type="catalytic activity">
    <reaction evidence="5">
        <text>a 2-oxocarboxylate + 2 oxidized [2Fe-2S]-[ferredoxin] + CoA = an acyl-CoA + 2 reduced [2Fe-2S]-[ferredoxin] + CO2 + H(+)</text>
        <dbReference type="Rhea" id="RHEA:42316"/>
        <dbReference type="Rhea" id="RHEA-COMP:10000"/>
        <dbReference type="Rhea" id="RHEA-COMP:10001"/>
        <dbReference type="ChEBI" id="CHEBI:15378"/>
        <dbReference type="ChEBI" id="CHEBI:16526"/>
        <dbReference type="ChEBI" id="CHEBI:33737"/>
        <dbReference type="ChEBI" id="CHEBI:33738"/>
        <dbReference type="ChEBI" id="CHEBI:35179"/>
        <dbReference type="ChEBI" id="CHEBI:57287"/>
        <dbReference type="ChEBI" id="CHEBI:58342"/>
        <dbReference type="EC" id="1.2.7.11"/>
    </reaction>
</comment>
<feature type="domain" description="Thiamine pyrophosphate enzyme N-terminal TPP-binding" evidence="7">
    <location>
        <begin position="16"/>
        <end position="125"/>
    </location>
</feature>